<dbReference type="AlphaFoldDB" id="A0A2N9L918"/>
<dbReference type="InterPro" id="IPR017801">
    <property type="entry name" value="DUF3738"/>
</dbReference>
<dbReference type="NCBIfam" id="TIGR03435">
    <property type="entry name" value="Soli_TIGR03435"/>
    <property type="match status" value="1"/>
</dbReference>
<feature type="signal peptide" evidence="1">
    <location>
        <begin position="1"/>
        <end position="27"/>
    </location>
</feature>
<proteinExistence type="predicted"/>
<dbReference type="OrthoDB" id="116295at2"/>
<keyword evidence="1" id="KW-0732">Signal</keyword>
<protein>
    <recommendedName>
        <fullName evidence="4">Soil-associated protein, TIGR03435 family</fullName>
    </recommendedName>
</protein>
<dbReference type="EMBL" id="OKRB01000081">
    <property type="protein sequence ID" value="SPE19779.1"/>
    <property type="molecule type" value="Genomic_DNA"/>
</dbReference>
<evidence type="ECO:0000313" key="2">
    <source>
        <dbReference type="EMBL" id="SPE19779.1"/>
    </source>
</evidence>
<dbReference type="Pfam" id="PF12543">
    <property type="entry name" value="DUF3738"/>
    <property type="match status" value="1"/>
</dbReference>
<organism evidence="2 3">
    <name type="scientific">Candidatus Sulfuritelmatomonas gaucii</name>
    <dbReference type="NCBI Taxonomy" id="2043161"/>
    <lineage>
        <taxon>Bacteria</taxon>
        <taxon>Pseudomonadati</taxon>
        <taxon>Acidobacteriota</taxon>
        <taxon>Terriglobia</taxon>
        <taxon>Terriglobales</taxon>
        <taxon>Acidobacteriaceae</taxon>
        <taxon>Candidatus Sulfuritelmatomonas</taxon>
    </lineage>
</organism>
<feature type="chain" id="PRO_5014996779" description="Soil-associated protein, TIGR03435 family" evidence="1">
    <location>
        <begin position="28"/>
        <end position="277"/>
    </location>
</feature>
<evidence type="ECO:0008006" key="4">
    <source>
        <dbReference type="Google" id="ProtNLM"/>
    </source>
</evidence>
<reference evidence="3" key="1">
    <citation type="submission" date="2018-02" db="EMBL/GenBank/DDBJ databases">
        <authorList>
            <person name="Hausmann B."/>
        </authorList>
    </citation>
    <scope>NUCLEOTIDE SEQUENCE [LARGE SCALE GENOMIC DNA]</scope>
    <source>
        <strain evidence="3">Peat soil MAG SbA5</strain>
    </source>
</reference>
<sequence length="277" mass="30069">MYFPRRNPIRLLLALCPAFLISAAAPAQQPAPAQAATAPGAAPQFDVAAIHLHESQPHEHNSIWSSPFDGHFKAENMSVVMLIQWAYEMPDTRILDVPGWARSTYFSIDAKADPAVDQQLRKMSSDAGRKVKEQMLQALLANRFKLATHTETREMPIYALVIAKGGAKLGDINDGGTVVNSWRDHLEVQGSNSLALLAEVLADELGRPVLDRTGIAGRYHLTLKWTPDDAASAATSNSSAPPSIFTALEEQLGLKLVPQKGPVQVLVVDHVEMPSAN</sequence>
<evidence type="ECO:0000313" key="3">
    <source>
        <dbReference type="Proteomes" id="UP000239735"/>
    </source>
</evidence>
<evidence type="ECO:0000256" key="1">
    <source>
        <dbReference type="SAM" id="SignalP"/>
    </source>
</evidence>
<name>A0A2N9L918_9BACT</name>
<dbReference type="Proteomes" id="UP000239735">
    <property type="component" value="Unassembled WGS sequence"/>
</dbReference>
<accession>A0A2N9L918</accession>
<gene>
    <name evidence="2" type="ORF">SBA5_250009</name>
</gene>